<name>A0A174YST9_9FIRM</name>
<dbReference type="OrthoDB" id="9798247at2"/>
<accession>A0A174YST9</accession>
<dbReference type="AlphaFoldDB" id="A0A174YST9"/>
<dbReference type="InterPro" id="IPR020084">
    <property type="entry name" value="NUDIX_hydrolase_CS"/>
</dbReference>
<evidence type="ECO:0000313" key="5">
    <source>
        <dbReference type="EMBL" id="CUQ75056.1"/>
    </source>
</evidence>
<evidence type="ECO:0000313" key="6">
    <source>
        <dbReference type="EMBL" id="RHC15379.1"/>
    </source>
</evidence>
<dbReference type="PROSITE" id="PS51462">
    <property type="entry name" value="NUDIX"/>
    <property type="match status" value="1"/>
</dbReference>
<evidence type="ECO:0000256" key="1">
    <source>
        <dbReference type="ARBA" id="ARBA00005582"/>
    </source>
</evidence>
<evidence type="ECO:0000256" key="2">
    <source>
        <dbReference type="ARBA" id="ARBA00022801"/>
    </source>
</evidence>
<dbReference type="EMBL" id="CZBU01000001">
    <property type="protein sequence ID" value="CUQ75056.1"/>
    <property type="molecule type" value="Genomic_DNA"/>
</dbReference>
<keyword evidence="2 3" id="KW-0378">Hydrolase</keyword>
<dbReference type="PRINTS" id="PR00502">
    <property type="entry name" value="NUDIXFAMILY"/>
</dbReference>
<gene>
    <name evidence="7" type="ORF">DW811_02280</name>
    <name evidence="6" type="ORF">DW858_00635</name>
    <name evidence="5" type="ORF">ERS852490_00299</name>
</gene>
<dbReference type="PANTHER" id="PTHR43736:SF1">
    <property type="entry name" value="DIHYDRONEOPTERIN TRIPHOSPHATE DIPHOSPHATASE"/>
    <property type="match status" value="1"/>
</dbReference>
<dbReference type="GO" id="GO:0016787">
    <property type="term" value="F:hydrolase activity"/>
    <property type="evidence" value="ECO:0007669"/>
    <property type="project" value="UniProtKB-KW"/>
</dbReference>
<dbReference type="EMBL" id="QSHM01000001">
    <property type="protein sequence ID" value="RHC15379.1"/>
    <property type="molecule type" value="Genomic_DNA"/>
</dbReference>
<proteinExistence type="inferred from homology"/>
<dbReference type="Proteomes" id="UP000284794">
    <property type="component" value="Unassembled WGS sequence"/>
</dbReference>
<dbReference type="SUPFAM" id="SSF55811">
    <property type="entry name" value="Nudix"/>
    <property type="match status" value="1"/>
</dbReference>
<reference evidence="9 10" key="2">
    <citation type="submission" date="2018-08" db="EMBL/GenBank/DDBJ databases">
        <title>A genome reference for cultivated species of the human gut microbiota.</title>
        <authorList>
            <person name="Zou Y."/>
            <person name="Xue W."/>
            <person name="Luo G."/>
        </authorList>
    </citation>
    <scope>NUCLEOTIDE SEQUENCE [LARGE SCALE GENOMIC DNA]</scope>
    <source>
        <strain evidence="7 9">AM32-2AC</strain>
        <strain evidence="6 10">AM37-3BH</strain>
    </source>
</reference>
<evidence type="ECO:0000313" key="9">
    <source>
        <dbReference type="Proteomes" id="UP000284794"/>
    </source>
</evidence>
<organism evidence="5 8">
    <name type="scientific">Lachnospira eligens</name>
    <dbReference type="NCBI Taxonomy" id="39485"/>
    <lineage>
        <taxon>Bacteria</taxon>
        <taxon>Bacillati</taxon>
        <taxon>Bacillota</taxon>
        <taxon>Clostridia</taxon>
        <taxon>Lachnospirales</taxon>
        <taxon>Lachnospiraceae</taxon>
        <taxon>Lachnospira</taxon>
    </lineage>
</organism>
<evidence type="ECO:0000256" key="3">
    <source>
        <dbReference type="RuleBase" id="RU003476"/>
    </source>
</evidence>
<dbReference type="Proteomes" id="UP000095621">
    <property type="component" value="Unassembled WGS sequence"/>
</dbReference>
<dbReference type="CDD" id="cd04693">
    <property type="entry name" value="NUDIX_Hydrolase"/>
    <property type="match status" value="1"/>
</dbReference>
<evidence type="ECO:0000313" key="8">
    <source>
        <dbReference type="Proteomes" id="UP000095621"/>
    </source>
</evidence>
<evidence type="ECO:0000313" key="7">
    <source>
        <dbReference type="EMBL" id="RHD10499.1"/>
    </source>
</evidence>
<evidence type="ECO:0000313" key="10">
    <source>
        <dbReference type="Proteomes" id="UP000285844"/>
    </source>
</evidence>
<evidence type="ECO:0000259" key="4">
    <source>
        <dbReference type="PROSITE" id="PS51462"/>
    </source>
</evidence>
<dbReference type="Pfam" id="PF00293">
    <property type="entry name" value="NUDIX"/>
    <property type="match status" value="1"/>
</dbReference>
<dbReference type="PANTHER" id="PTHR43736">
    <property type="entry name" value="ADP-RIBOSE PYROPHOSPHATASE"/>
    <property type="match status" value="1"/>
</dbReference>
<dbReference type="InterPro" id="IPR000086">
    <property type="entry name" value="NUDIX_hydrolase_dom"/>
</dbReference>
<comment type="similarity">
    <text evidence="1 3">Belongs to the Nudix hydrolase family.</text>
</comment>
<protein>
    <submittedName>
        <fullName evidence="5">Mutator mutT protein</fullName>
    </submittedName>
    <submittedName>
        <fullName evidence="6">NUDIX domain-containing protein</fullName>
    </submittedName>
</protein>
<dbReference type="EMBL" id="QSIS01000002">
    <property type="protein sequence ID" value="RHD10499.1"/>
    <property type="molecule type" value="Genomic_DNA"/>
</dbReference>
<dbReference type="PROSITE" id="PS00893">
    <property type="entry name" value="NUDIX_BOX"/>
    <property type="match status" value="1"/>
</dbReference>
<dbReference type="Gene3D" id="3.90.79.10">
    <property type="entry name" value="Nucleoside Triphosphate Pyrophosphohydrolase"/>
    <property type="match status" value="1"/>
</dbReference>
<reference evidence="5 8" key="1">
    <citation type="submission" date="2015-09" db="EMBL/GenBank/DDBJ databases">
        <authorList>
            <consortium name="Pathogen Informatics"/>
        </authorList>
    </citation>
    <scope>NUCLEOTIDE SEQUENCE [LARGE SCALE GENOMIC DNA]</scope>
    <source>
        <strain evidence="5 8">2789STDY5834875</strain>
    </source>
</reference>
<feature type="domain" description="Nudix hydrolase" evidence="4">
    <location>
        <begin position="142"/>
        <end position="270"/>
    </location>
</feature>
<dbReference type="InterPro" id="IPR015797">
    <property type="entry name" value="NUDIX_hydrolase-like_dom_sf"/>
</dbReference>
<sequence>MREETVTVKIDHPLGSTDEDNPSVVYPINCGYVDVERTAGFSELDKQRVYLLGVDVAVDEYIGELIAVARRRDDPETVWIIAPENISYTIQQIEEMIYFEEQYYDSFVEIVDEELWDAYDENEKLLGFDLKRSQAKSLPDGVYHVIVNVYTMTKDGKLLTTERSRNKTYPLKWEVTGGSILKGETAAEGAIRELYEETGIKISTDDLIPLYSYVDKPKHAIYHSYLNLIEKEVHVTLQEGETMDYMYVPYKEFDELVNSDRFVPSEQRRYKNQAVFTMLSRFIPDSAAST</sequence>
<dbReference type="InterPro" id="IPR020476">
    <property type="entry name" value="Nudix_hydrolase"/>
</dbReference>
<dbReference type="Proteomes" id="UP000285844">
    <property type="component" value="Unassembled WGS sequence"/>
</dbReference>
<dbReference type="RefSeq" id="WP_022098739.1">
    <property type="nucleotide sequence ID" value="NZ_CZBU01000001.1"/>
</dbReference>